<gene>
    <name evidence="1" type="ORF">BAE30_11540</name>
</gene>
<dbReference type="EMBL" id="LZYH01000747">
    <property type="protein sequence ID" value="OFC54146.1"/>
    <property type="molecule type" value="Genomic_DNA"/>
</dbReference>
<accession>A0A1E7YTJ6</accession>
<comment type="caution">
    <text evidence="1">The sequence shown here is derived from an EMBL/GenBank/DDBJ whole genome shotgun (WGS) entry which is preliminary data.</text>
</comment>
<proteinExistence type="predicted"/>
<reference evidence="1 2" key="1">
    <citation type="submission" date="2016-06" db="EMBL/GenBank/DDBJ databases">
        <title>Gene turnover analysis identifies the evolutionary adaptation of the extremophile Acidithiobacillus caldus.</title>
        <authorList>
            <person name="Zhang X."/>
        </authorList>
    </citation>
    <scope>NUCLEOTIDE SEQUENCE [LARGE SCALE GENOMIC DNA]</scope>
    <source>
        <strain evidence="1 2">S1</strain>
    </source>
</reference>
<name>A0A1E7YTJ6_9PROT</name>
<dbReference type="InterPro" id="IPR021686">
    <property type="entry name" value="DUF3268"/>
</dbReference>
<sequence length="131" mass="15262">MNDIKCNYCGRKANLLTGKELYPHRRDLWAKKFWVCKPCDAWVGCHDGTSKPLGILARRETRMARMEAHAVFDPIWKTGLMGRKDAYTWLAKQLGIKVCECHISRFGKRRSLKVVAICNQYWAQFNRKKTA</sequence>
<evidence type="ECO:0000313" key="2">
    <source>
        <dbReference type="Proteomes" id="UP000175707"/>
    </source>
</evidence>
<dbReference type="Pfam" id="PF11672">
    <property type="entry name" value="DUF3268"/>
    <property type="match status" value="1"/>
</dbReference>
<dbReference type="AlphaFoldDB" id="A0A1E7YTJ6"/>
<dbReference type="Proteomes" id="UP000175707">
    <property type="component" value="Unassembled WGS sequence"/>
</dbReference>
<organism evidence="1 2">
    <name type="scientific">Acidithiobacillus caldus</name>
    <dbReference type="NCBI Taxonomy" id="33059"/>
    <lineage>
        <taxon>Bacteria</taxon>
        <taxon>Pseudomonadati</taxon>
        <taxon>Pseudomonadota</taxon>
        <taxon>Acidithiobacillia</taxon>
        <taxon>Acidithiobacillales</taxon>
        <taxon>Acidithiobacillaceae</taxon>
        <taxon>Acidithiobacillus</taxon>
    </lineage>
</organism>
<evidence type="ECO:0000313" key="1">
    <source>
        <dbReference type="EMBL" id="OFC54146.1"/>
    </source>
</evidence>
<protein>
    <submittedName>
        <fullName evidence="1">Uncharacterized protein</fullName>
    </submittedName>
</protein>